<keyword evidence="2" id="KW-1185">Reference proteome</keyword>
<dbReference type="Proteomes" id="UP001057452">
    <property type="component" value="Chromosome 6"/>
</dbReference>
<reference evidence="1" key="1">
    <citation type="submission" date="2022-05" db="EMBL/GenBank/DDBJ databases">
        <title>Chromosome-level genome of Chaenocephalus aceratus.</title>
        <authorList>
            <person name="Park H."/>
        </authorList>
    </citation>
    <scope>NUCLEOTIDE SEQUENCE</scope>
    <source>
        <strain evidence="1">KU_202001</strain>
    </source>
</reference>
<evidence type="ECO:0000313" key="2">
    <source>
        <dbReference type="Proteomes" id="UP001057452"/>
    </source>
</evidence>
<comment type="caution">
    <text evidence="1">The sequence shown here is derived from an EMBL/GenBank/DDBJ whole genome shotgun (WGS) entry which is preliminary data.</text>
</comment>
<dbReference type="EMBL" id="CM043790">
    <property type="protein sequence ID" value="KAI4826292.1"/>
    <property type="molecule type" value="Genomic_DNA"/>
</dbReference>
<name>A0ACB9XHK6_CHAAC</name>
<organism evidence="1 2">
    <name type="scientific">Chaenocephalus aceratus</name>
    <name type="common">Blackfin icefish</name>
    <name type="synonym">Chaenichthys aceratus</name>
    <dbReference type="NCBI Taxonomy" id="36190"/>
    <lineage>
        <taxon>Eukaryota</taxon>
        <taxon>Metazoa</taxon>
        <taxon>Chordata</taxon>
        <taxon>Craniata</taxon>
        <taxon>Vertebrata</taxon>
        <taxon>Euteleostomi</taxon>
        <taxon>Actinopterygii</taxon>
        <taxon>Neopterygii</taxon>
        <taxon>Teleostei</taxon>
        <taxon>Neoteleostei</taxon>
        <taxon>Acanthomorphata</taxon>
        <taxon>Eupercaria</taxon>
        <taxon>Perciformes</taxon>
        <taxon>Notothenioidei</taxon>
        <taxon>Channichthyidae</taxon>
        <taxon>Chaenocephalus</taxon>
    </lineage>
</organism>
<gene>
    <name evidence="1" type="ORF">KUCAC02_021931</name>
</gene>
<protein>
    <submittedName>
        <fullName evidence="1">Uncharacterized protein</fullName>
    </submittedName>
</protein>
<evidence type="ECO:0000313" key="1">
    <source>
        <dbReference type="EMBL" id="KAI4826292.1"/>
    </source>
</evidence>
<sequence>MLQTSLGNDSESWAPRSLKRETTSIADISCFLSEANVCLGQPHHHSWLRTLSVMEGKWSGGWLLAAPSQMAAGTALRLAGNQRTSKLRRTLKPISVQSQEAKGTEQKKKTAIE</sequence>
<proteinExistence type="predicted"/>
<accession>A0ACB9XHK6</accession>